<dbReference type="CDD" id="cd14966">
    <property type="entry name" value="7tmD_STE3"/>
    <property type="match status" value="1"/>
</dbReference>
<feature type="transmembrane region" description="Helical" evidence="11">
    <location>
        <begin position="210"/>
        <end position="234"/>
    </location>
</feature>
<comment type="caution">
    <text evidence="12">The sequence shown here is derived from an EMBL/GenBank/DDBJ whole genome shotgun (WGS) entry which is preliminary data.</text>
</comment>
<dbReference type="PANTHER" id="PTHR28097:SF1">
    <property type="entry name" value="PHEROMONE A FACTOR RECEPTOR"/>
    <property type="match status" value="1"/>
</dbReference>
<feature type="transmembrane region" description="Helical" evidence="11">
    <location>
        <begin position="168"/>
        <end position="189"/>
    </location>
</feature>
<evidence type="ECO:0000256" key="2">
    <source>
        <dbReference type="ARBA" id="ARBA00011085"/>
    </source>
</evidence>
<sequence>MTRLHDSDPTYPLFPIFAFVGFFVSLVPLPWHLQAWNSGTCWYMFWASLSCLNQFVNSVVWAGNVFNSAPAWCEISIRIMMGATVGLPAASLCINRRLYHIATMQTVVITKADKRRAVLIDSLICGLFPAVYIALQYVVQGHRFNIFEDIGCYPAVLNTLPAYFTTCMWPFVLGLISSIYCILSLRAFAARRAAFAQLMSTHPALTPARYLRLSALALTDLMLSTPLAAFTIYLNTVASPISPWISWADTHFDYGRIEQVPHVLWAANTNSRVAIELARWAPPMYALVFFALFGFAEEARRNYALFGGAVGAAFWKGLGFVGVRRPHTGVFAAKSTTSFTSASGSKGIGYTKPAPPSFAKSGSGIDISLPAYTPSGSFTAASFDTDLKRARSFASSARTTTSTARTASSSRFVEGFEKDTGDVVSVSSVYSADGHVDAHASIASSLAAASAPSPFHSTFHPDPETPASATSFATSTSSGSGSTRASDVLPLHLGWAEHAYPASPTSAGHYTTDGEGEGEWTPTSDAYSIRMAAYPHEEEEQVQAERGPHARSLV</sequence>
<dbReference type="EMBL" id="JARIHO010000047">
    <property type="protein sequence ID" value="KAJ7323271.1"/>
    <property type="molecule type" value="Genomic_DNA"/>
</dbReference>
<dbReference type="GO" id="GO:0000750">
    <property type="term" value="P:pheromone-dependent signal transduction involved in conjugation with cellular fusion"/>
    <property type="evidence" value="ECO:0007669"/>
    <property type="project" value="TreeGrafter"/>
</dbReference>
<evidence type="ECO:0000256" key="7">
    <source>
        <dbReference type="ARBA" id="ARBA00023136"/>
    </source>
</evidence>
<keyword evidence="8" id="KW-0675">Receptor</keyword>
<comment type="similarity">
    <text evidence="2">Belongs to the G-protein coupled receptor 4 family.</text>
</comment>
<comment type="subcellular location">
    <subcellularLocation>
        <location evidence="1">Membrane</location>
        <topology evidence="1">Multi-pass membrane protein</topology>
    </subcellularLocation>
</comment>
<feature type="transmembrane region" description="Helical" evidence="11">
    <location>
        <begin position="277"/>
        <end position="296"/>
    </location>
</feature>
<evidence type="ECO:0000256" key="10">
    <source>
        <dbReference type="SAM" id="MobiDB-lite"/>
    </source>
</evidence>
<evidence type="ECO:0000256" key="5">
    <source>
        <dbReference type="ARBA" id="ARBA00022989"/>
    </source>
</evidence>
<keyword evidence="9" id="KW-0807">Transducer</keyword>
<feature type="transmembrane region" description="Helical" evidence="11">
    <location>
        <begin position="75"/>
        <end position="95"/>
    </location>
</feature>
<feature type="transmembrane region" description="Helical" evidence="11">
    <location>
        <begin position="12"/>
        <end position="31"/>
    </location>
</feature>
<dbReference type="InterPro" id="IPR001499">
    <property type="entry name" value="GPCR_STE3"/>
</dbReference>
<dbReference type="AlphaFoldDB" id="A0AAD6ZHH7"/>
<name>A0AAD6ZHH7_9AGAR</name>
<dbReference type="Pfam" id="PF02076">
    <property type="entry name" value="STE3"/>
    <property type="match status" value="1"/>
</dbReference>
<reference evidence="12" key="1">
    <citation type="submission" date="2023-03" db="EMBL/GenBank/DDBJ databases">
        <title>Massive genome expansion in bonnet fungi (Mycena s.s.) driven by repeated elements and novel gene families across ecological guilds.</title>
        <authorList>
            <consortium name="Lawrence Berkeley National Laboratory"/>
            <person name="Harder C.B."/>
            <person name="Miyauchi S."/>
            <person name="Viragh M."/>
            <person name="Kuo A."/>
            <person name="Thoen E."/>
            <person name="Andreopoulos B."/>
            <person name="Lu D."/>
            <person name="Skrede I."/>
            <person name="Drula E."/>
            <person name="Henrissat B."/>
            <person name="Morin E."/>
            <person name="Kohler A."/>
            <person name="Barry K."/>
            <person name="LaButti K."/>
            <person name="Morin E."/>
            <person name="Salamov A."/>
            <person name="Lipzen A."/>
            <person name="Mereny Z."/>
            <person name="Hegedus B."/>
            <person name="Baldrian P."/>
            <person name="Stursova M."/>
            <person name="Weitz H."/>
            <person name="Taylor A."/>
            <person name="Grigoriev I.V."/>
            <person name="Nagy L.G."/>
            <person name="Martin F."/>
            <person name="Kauserud H."/>
        </authorList>
    </citation>
    <scope>NUCLEOTIDE SEQUENCE</scope>
    <source>
        <strain evidence="12">CBHHK002</strain>
    </source>
</reference>
<evidence type="ECO:0000256" key="4">
    <source>
        <dbReference type="ARBA" id="ARBA00022692"/>
    </source>
</evidence>
<dbReference type="GO" id="GO:0004934">
    <property type="term" value="F:mating-type alpha-factor pheromone receptor activity"/>
    <property type="evidence" value="ECO:0007669"/>
    <property type="project" value="InterPro"/>
</dbReference>
<keyword evidence="7 11" id="KW-0472">Membrane</keyword>
<evidence type="ECO:0000256" key="8">
    <source>
        <dbReference type="ARBA" id="ARBA00023170"/>
    </source>
</evidence>
<evidence type="ECO:0000256" key="9">
    <source>
        <dbReference type="ARBA" id="ARBA00023224"/>
    </source>
</evidence>
<dbReference type="PRINTS" id="PR00901">
    <property type="entry name" value="PHEROMONEBAR"/>
</dbReference>
<evidence type="ECO:0000256" key="3">
    <source>
        <dbReference type="ARBA" id="ARBA00022507"/>
    </source>
</evidence>
<dbReference type="GO" id="GO:0005886">
    <property type="term" value="C:plasma membrane"/>
    <property type="evidence" value="ECO:0007669"/>
    <property type="project" value="TreeGrafter"/>
</dbReference>
<accession>A0AAD6ZHH7</accession>
<keyword evidence="5 11" id="KW-1133">Transmembrane helix</keyword>
<feature type="transmembrane region" description="Helical" evidence="11">
    <location>
        <begin position="116"/>
        <end position="139"/>
    </location>
</feature>
<dbReference type="PANTHER" id="PTHR28097">
    <property type="entry name" value="PHEROMONE A FACTOR RECEPTOR"/>
    <property type="match status" value="1"/>
</dbReference>
<evidence type="ECO:0000256" key="1">
    <source>
        <dbReference type="ARBA" id="ARBA00004141"/>
    </source>
</evidence>
<keyword evidence="13" id="KW-1185">Reference proteome</keyword>
<dbReference type="InterPro" id="IPR000481">
    <property type="entry name" value="GPCR_Pheromne_B_alpha_rcpt"/>
</dbReference>
<evidence type="ECO:0000256" key="11">
    <source>
        <dbReference type="SAM" id="Phobius"/>
    </source>
</evidence>
<feature type="transmembrane region" description="Helical" evidence="11">
    <location>
        <begin position="303"/>
        <end position="323"/>
    </location>
</feature>
<evidence type="ECO:0000313" key="13">
    <source>
        <dbReference type="Proteomes" id="UP001218218"/>
    </source>
</evidence>
<organism evidence="12 13">
    <name type="scientific">Mycena albidolilacea</name>
    <dbReference type="NCBI Taxonomy" id="1033008"/>
    <lineage>
        <taxon>Eukaryota</taxon>
        <taxon>Fungi</taxon>
        <taxon>Dikarya</taxon>
        <taxon>Basidiomycota</taxon>
        <taxon>Agaricomycotina</taxon>
        <taxon>Agaricomycetes</taxon>
        <taxon>Agaricomycetidae</taxon>
        <taxon>Agaricales</taxon>
        <taxon>Marasmiineae</taxon>
        <taxon>Mycenaceae</taxon>
        <taxon>Mycena</taxon>
    </lineage>
</organism>
<gene>
    <name evidence="12" type="ORF">DFH08DRAFT_787960</name>
</gene>
<keyword evidence="3" id="KW-0589">Pheromone response</keyword>
<evidence type="ECO:0000256" key="6">
    <source>
        <dbReference type="ARBA" id="ARBA00023040"/>
    </source>
</evidence>
<dbReference type="Proteomes" id="UP001218218">
    <property type="component" value="Unassembled WGS sequence"/>
</dbReference>
<feature type="region of interest" description="Disordered" evidence="10">
    <location>
        <begin position="452"/>
        <end position="485"/>
    </location>
</feature>
<dbReference type="PRINTS" id="PR00899">
    <property type="entry name" value="GPCRSTE3"/>
</dbReference>
<proteinExistence type="inferred from homology"/>
<feature type="compositionally biased region" description="Low complexity" evidence="10">
    <location>
        <begin position="467"/>
        <end position="485"/>
    </location>
</feature>
<keyword evidence="6" id="KW-0297">G-protein coupled receptor</keyword>
<evidence type="ECO:0000313" key="12">
    <source>
        <dbReference type="EMBL" id="KAJ7323271.1"/>
    </source>
</evidence>
<protein>
    <submittedName>
        <fullName evidence="12">STE3-domain-containing protein</fullName>
    </submittedName>
</protein>
<keyword evidence="4 11" id="KW-0812">Transmembrane</keyword>